<comment type="caution">
    <text evidence="1">The sequence shown here is derived from an EMBL/GenBank/DDBJ whole genome shotgun (WGS) entry which is preliminary data.</text>
</comment>
<feature type="non-terminal residue" evidence="1">
    <location>
        <position position="1"/>
    </location>
</feature>
<accession>A0AAV5WIZ2</accession>
<dbReference type="EMBL" id="BTSY01000005">
    <property type="protein sequence ID" value="GMT29754.1"/>
    <property type="molecule type" value="Genomic_DNA"/>
</dbReference>
<evidence type="ECO:0000313" key="2">
    <source>
        <dbReference type="Proteomes" id="UP001432322"/>
    </source>
</evidence>
<keyword evidence="2" id="KW-1185">Reference proteome</keyword>
<protein>
    <submittedName>
        <fullName evidence="1">Uncharacterized protein</fullName>
    </submittedName>
</protein>
<dbReference type="Proteomes" id="UP001432322">
    <property type="component" value="Unassembled WGS sequence"/>
</dbReference>
<dbReference type="AlphaFoldDB" id="A0AAV5WIZ2"/>
<reference evidence="1" key="1">
    <citation type="submission" date="2023-10" db="EMBL/GenBank/DDBJ databases">
        <title>Genome assembly of Pristionchus species.</title>
        <authorList>
            <person name="Yoshida K."/>
            <person name="Sommer R.J."/>
        </authorList>
    </citation>
    <scope>NUCLEOTIDE SEQUENCE</scope>
    <source>
        <strain evidence="1">RS5133</strain>
    </source>
</reference>
<gene>
    <name evidence="1" type="ORF">PFISCL1PPCAC_21051</name>
</gene>
<evidence type="ECO:0000313" key="1">
    <source>
        <dbReference type="EMBL" id="GMT29754.1"/>
    </source>
</evidence>
<feature type="non-terminal residue" evidence="1">
    <location>
        <position position="99"/>
    </location>
</feature>
<proteinExistence type="predicted"/>
<sequence length="99" mass="11030">EISEEEFLKVGRLMSEDLSADVKFAFIYNNNHIGVSVGSRKLPRATAAVSSIADAGTLSVHFDDDLEYCAAVTDESLRHARQAFDPRSWLVCCMETRTF</sequence>
<name>A0AAV5WIZ2_9BILA</name>
<organism evidence="1 2">
    <name type="scientific">Pristionchus fissidentatus</name>
    <dbReference type="NCBI Taxonomy" id="1538716"/>
    <lineage>
        <taxon>Eukaryota</taxon>
        <taxon>Metazoa</taxon>
        <taxon>Ecdysozoa</taxon>
        <taxon>Nematoda</taxon>
        <taxon>Chromadorea</taxon>
        <taxon>Rhabditida</taxon>
        <taxon>Rhabditina</taxon>
        <taxon>Diplogasteromorpha</taxon>
        <taxon>Diplogasteroidea</taxon>
        <taxon>Neodiplogasteridae</taxon>
        <taxon>Pristionchus</taxon>
    </lineage>
</organism>